<evidence type="ECO:0000256" key="7">
    <source>
        <dbReference type="RuleBase" id="RU003619"/>
    </source>
</evidence>
<keyword evidence="2 6" id="KW-0699">rRNA-binding</keyword>
<dbReference type="GO" id="GO:0006412">
    <property type="term" value="P:translation"/>
    <property type="evidence" value="ECO:0007669"/>
    <property type="project" value="UniProtKB-UniRule"/>
</dbReference>
<dbReference type="GO" id="GO:0019843">
    <property type="term" value="F:rRNA binding"/>
    <property type="evidence" value="ECO:0007669"/>
    <property type="project" value="UniProtKB-UniRule"/>
</dbReference>
<evidence type="ECO:0000313" key="9">
    <source>
        <dbReference type="EMBL" id="PIZ93742.1"/>
    </source>
</evidence>
<name>A0A2M7V570_9BACT</name>
<keyword evidence="6" id="KW-0820">tRNA-binding</keyword>
<evidence type="ECO:0000256" key="6">
    <source>
        <dbReference type="HAMAP-Rule" id="MF_00480"/>
    </source>
</evidence>
<organism evidence="9 10">
    <name type="scientific">Candidatus Magasanikbacteria bacterium CG_4_10_14_0_2_um_filter_41_31</name>
    <dbReference type="NCBI Taxonomy" id="1974639"/>
    <lineage>
        <taxon>Bacteria</taxon>
        <taxon>Candidatus Magasanikiibacteriota</taxon>
    </lineage>
</organism>
<comment type="function">
    <text evidence="6">One of the primary rRNA binding proteins, it binds directly to 16S rRNA where it nucleates assembly of the head domain of the 30S subunit. Is located at the subunit interface close to the decoding center, probably blocks exit of the E-site tRNA.</text>
</comment>
<dbReference type="SUPFAM" id="SSF47973">
    <property type="entry name" value="Ribosomal protein S7"/>
    <property type="match status" value="1"/>
</dbReference>
<dbReference type="Pfam" id="PF00177">
    <property type="entry name" value="Ribosomal_S7"/>
    <property type="match status" value="1"/>
</dbReference>
<protein>
    <recommendedName>
        <fullName evidence="6">Small ribosomal subunit protein uS7</fullName>
    </recommendedName>
</protein>
<comment type="caution">
    <text evidence="9">The sequence shown here is derived from an EMBL/GenBank/DDBJ whole genome shotgun (WGS) entry which is preliminary data.</text>
</comment>
<dbReference type="PANTHER" id="PTHR11205">
    <property type="entry name" value="RIBOSOMAL PROTEIN S7"/>
    <property type="match status" value="1"/>
</dbReference>
<dbReference type="Gene3D" id="1.10.455.10">
    <property type="entry name" value="Ribosomal protein S7 domain"/>
    <property type="match status" value="1"/>
</dbReference>
<feature type="domain" description="Small ribosomal subunit protein uS7" evidence="8">
    <location>
        <begin position="3"/>
        <end position="148"/>
    </location>
</feature>
<dbReference type="EMBL" id="PFPI01000015">
    <property type="protein sequence ID" value="PIZ93742.1"/>
    <property type="molecule type" value="Genomic_DNA"/>
</dbReference>
<evidence type="ECO:0000256" key="1">
    <source>
        <dbReference type="ARBA" id="ARBA00007151"/>
    </source>
</evidence>
<dbReference type="InterPro" id="IPR023798">
    <property type="entry name" value="Ribosomal_uS7_dom"/>
</dbReference>
<dbReference type="GO" id="GO:0000049">
    <property type="term" value="F:tRNA binding"/>
    <property type="evidence" value="ECO:0007669"/>
    <property type="project" value="UniProtKB-UniRule"/>
</dbReference>
<dbReference type="GO" id="GO:0015935">
    <property type="term" value="C:small ribosomal subunit"/>
    <property type="evidence" value="ECO:0007669"/>
    <property type="project" value="InterPro"/>
</dbReference>
<dbReference type="InterPro" id="IPR000235">
    <property type="entry name" value="Ribosomal_uS7"/>
</dbReference>
<dbReference type="CDD" id="cd14869">
    <property type="entry name" value="uS7_Bacteria"/>
    <property type="match status" value="1"/>
</dbReference>
<dbReference type="PIRSF" id="PIRSF002122">
    <property type="entry name" value="RPS7p_RPS7a_RPS5e_RPS7o"/>
    <property type="match status" value="1"/>
</dbReference>
<comment type="similarity">
    <text evidence="1 6 7">Belongs to the universal ribosomal protein uS7 family.</text>
</comment>
<dbReference type="InterPro" id="IPR005717">
    <property type="entry name" value="Ribosomal_uS7_bac/org-type"/>
</dbReference>
<dbReference type="InterPro" id="IPR036823">
    <property type="entry name" value="Ribosomal_uS7_dom_sf"/>
</dbReference>
<evidence type="ECO:0000256" key="4">
    <source>
        <dbReference type="ARBA" id="ARBA00022980"/>
    </source>
</evidence>
<dbReference type="AlphaFoldDB" id="A0A2M7V570"/>
<keyword evidence="3 6" id="KW-0694">RNA-binding</keyword>
<dbReference type="PROSITE" id="PS00052">
    <property type="entry name" value="RIBOSOMAL_S7"/>
    <property type="match status" value="1"/>
</dbReference>
<comment type="subunit">
    <text evidence="6">Part of the 30S ribosomal subunit. Contacts proteins S9 and S11.</text>
</comment>
<accession>A0A2M7V570</accession>
<proteinExistence type="inferred from homology"/>
<dbReference type="Proteomes" id="UP000230078">
    <property type="component" value="Unassembled WGS sequence"/>
</dbReference>
<dbReference type="HAMAP" id="MF_00480_B">
    <property type="entry name" value="Ribosomal_uS7_B"/>
    <property type="match status" value="1"/>
</dbReference>
<dbReference type="FunFam" id="1.10.455.10:FF:000001">
    <property type="entry name" value="30S ribosomal protein S7"/>
    <property type="match status" value="1"/>
</dbReference>
<dbReference type="GO" id="GO:0003735">
    <property type="term" value="F:structural constituent of ribosome"/>
    <property type="evidence" value="ECO:0007669"/>
    <property type="project" value="InterPro"/>
</dbReference>
<evidence type="ECO:0000313" key="10">
    <source>
        <dbReference type="Proteomes" id="UP000230078"/>
    </source>
</evidence>
<keyword evidence="5 6" id="KW-0687">Ribonucleoprotein</keyword>
<evidence type="ECO:0000256" key="5">
    <source>
        <dbReference type="ARBA" id="ARBA00023274"/>
    </source>
</evidence>
<gene>
    <name evidence="6" type="primary">rpsG</name>
    <name evidence="9" type="ORF">COX83_01245</name>
</gene>
<keyword evidence="4 6" id="KW-0689">Ribosomal protein</keyword>
<sequence>MSRGKAAPKRVPMPDPVYGNELIGRFINFLMERGKKSVAQSIVYDALILVKAKKSEDPVKIFEQVINTAKPQVEVRSRRVGGANYQVPMPVVGNRQDSLAFRWIIAAARSRKGSMAEKLSAEFLDILEGTGGTMKKRDDVHRMAEANKAFAHFARRG</sequence>
<dbReference type="InterPro" id="IPR020606">
    <property type="entry name" value="Ribosomal_uS7_CS"/>
</dbReference>
<reference evidence="10" key="1">
    <citation type="submission" date="2017-09" db="EMBL/GenBank/DDBJ databases">
        <title>Depth-based differentiation of microbial function through sediment-hosted aquifers and enrichment of novel symbionts in the deep terrestrial subsurface.</title>
        <authorList>
            <person name="Probst A.J."/>
            <person name="Ladd B."/>
            <person name="Jarett J.K."/>
            <person name="Geller-Mcgrath D.E."/>
            <person name="Sieber C.M.K."/>
            <person name="Emerson J.B."/>
            <person name="Anantharaman K."/>
            <person name="Thomas B.C."/>
            <person name="Malmstrom R."/>
            <person name="Stieglmeier M."/>
            <person name="Klingl A."/>
            <person name="Woyke T."/>
            <person name="Ryan C.M."/>
            <person name="Banfield J.F."/>
        </authorList>
    </citation>
    <scope>NUCLEOTIDE SEQUENCE [LARGE SCALE GENOMIC DNA]</scope>
</reference>
<dbReference type="NCBIfam" id="TIGR01029">
    <property type="entry name" value="rpsG_bact"/>
    <property type="match status" value="1"/>
</dbReference>
<evidence type="ECO:0000256" key="2">
    <source>
        <dbReference type="ARBA" id="ARBA00022730"/>
    </source>
</evidence>
<evidence type="ECO:0000259" key="8">
    <source>
        <dbReference type="Pfam" id="PF00177"/>
    </source>
</evidence>
<evidence type="ECO:0000256" key="3">
    <source>
        <dbReference type="ARBA" id="ARBA00022884"/>
    </source>
</evidence>